<protein>
    <recommendedName>
        <fullName evidence="4">Yip1 domain-containing protein</fullName>
    </recommendedName>
</protein>
<dbReference type="EMBL" id="QFBC01000004">
    <property type="protein sequence ID" value="PWE55999.1"/>
    <property type="molecule type" value="Genomic_DNA"/>
</dbReference>
<accession>A0A2U2DS01</accession>
<reference evidence="2 3" key="1">
    <citation type="submission" date="2018-05" db="EMBL/GenBank/DDBJ databases">
        <title>The draft genome of strain NS-104.</title>
        <authorList>
            <person name="Hang P."/>
            <person name="Jiang J."/>
        </authorList>
    </citation>
    <scope>NUCLEOTIDE SEQUENCE [LARGE SCALE GENOMIC DNA]</scope>
    <source>
        <strain evidence="2 3">NS-104</strain>
    </source>
</reference>
<evidence type="ECO:0000313" key="2">
    <source>
        <dbReference type="EMBL" id="PWE55999.1"/>
    </source>
</evidence>
<dbReference type="AlphaFoldDB" id="A0A2U2DS01"/>
<gene>
    <name evidence="2" type="ORF">DEM27_11165</name>
</gene>
<organism evidence="2 3">
    <name type="scientific">Metarhizobium album</name>
    <dbReference type="NCBI Taxonomy" id="2182425"/>
    <lineage>
        <taxon>Bacteria</taxon>
        <taxon>Pseudomonadati</taxon>
        <taxon>Pseudomonadota</taxon>
        <taxon>Alphaproteobacteria</taxon>
        <taxon>Hyphomicrobiales</taxon>
        <taxon>Rhizobiaceae</taxon>
        <taxon>Metarhizobium</taxon>
    </lineage>
</organism>
<dbReference type="OrthoDB" id="9811204at2"/>
<keyword evidence="1" id="KW-1133">Transmembrane helix</keyword>
<sequence length="198" mass="22333">MPSFKEIQIYLKGLLLLIRLDPRGFGYLDLTDRGAMRSFWAILWCLPATAISWLWWHSAFLRAYPPGTRTGLPFFMRLAMVEVANWIVPLVLAGFLCLLFGLGRRFHAIVVVSNWLAVPLAYVYALIILMVLVLPGTEGLASLLWLGLLVTLVFALVRLMRMICGQQPLMITTLILVLLVPTMLLSDLLQQYLGVYPA</sequence>
<evidence type="ECO:0008006" key="4">
    <source>
        <dbReference type="Google" id="ProtNLM"/>
    </source>
</evidence>
<keyword evidence="3" id="KW-1185">Reference proteome</keyword>
<feature type="transmembrane region" description="Helical" evidence="1">
    <location>
        <begin position="115"/>
        <end position="134"/>
    </location>
</feature>
<dbReference type="Proteomes" id="UP000245252">
    <property type="component" value="Unassembled WGS sequence"/>
</dbReference>
<feature type="transmembrane region" description="Helical" evidence="1">
    <location>
        <begin position="38"/>
        <end position="56"/>
    </location>
</feature>
<feature type="transmembrane region" description="Helical" evidence="1">
    <location>
        <begin position="83"/>
        <end position="103"/>
    </location>
</feature>
<keyword evidence="1" id="KW-0812">Transmembrane</keyword>
<proteinExistence type="predicted"/>
<keyword evidence="1" id="KW-0472">Membrane</keyword>
<dbReference type="RefSeq" id="WP_109458319.1">
    <property type="nucleotide sequence ID" value="NZ_QFBC01000004.1"/>
</dbReference>
<feature type="transmembrane region" description="Helical" evidence="1">
    <location>
        <begin position="140"/>
        <end position="157"/>
    </location>
</feature>
<name>A0A2U2DS01_9HYPH</name>
<feature type="transmembrane region" description="Helical" evidence="1">
    <location>
        <begin position="169"/>
        <end position="189"/>
    </location>
</feature>
<evidence type="ECO:0000256" key="1">
    <source>
        <dbReference type="SAM" id="Phobius"/>
    </source>
</evidence>
<comment type="caution">
    <text evidence="2">The sequence shown here is derived from an EMBL/GenBank/DDBJ whole genome shotgun (WGS) entry which is preliminary data.</text>
</comment>
<evidence type="ECO:0000313" key="3">
    <source>
        <dbReference type="Proteomes" id="UP000245252"/>
    </source>
</evidence>